<evidence type="ECO:0000313" key="6">
    <source>
        <dbReference type="EMBL" id="KAJ5241987.1"/>
    </source>
</evidence>
<accession>A0A9W9TUK4</accession>
<keyword evidence="4" id="KW-0187">Copper transport</keyword>
<evidence type="ECO:0000256" key="3">
    <source>
        <dbReference type="ARBA" id="ARBA00023136"/>
    </source>
</evidence>
<comment type="caution">
    <text evidence="6">The sequence shown here is derived from an EMBL/GenBank/DDBJ whole genome shotgun (WGS) entry which is preliminary data.</text>
</comment>
<keyword evidence="2 4" id="KW-1133">Transmembrane helix</keyword>
<gene>
    <name evidence="6" type="ORF">N7469_000314</name>
</gene>
<dbReference type="OrthoDB" id="73901at2759"/>
<dbReference type="PANTHER" id="PTHR12483:SF120">
    <property type="entry name" value="HIGH-AFFINITY COPPER TRANSPORTER CTRA2"/>
    <property type="match status" value="1"/>
</dbReference>
<dbReference type="GeneID" id="81378401"/>
<dbReference type="AlphaFoldDB" id="A0A9W9TUK4"/>
<proteinExistence type="inferred from homology"/>
<comment type="subcellular location">
    <subcellularLocation>
        <location evidence="4">Membrane</location>
        <topology evidence="4">Multi-pass membrane protein</topology>
    </subcellularLocation>
</comment>
<dbReference type="RefSeq" id="XP_056504991.1">
    <property type="nucleotide sequence ID" value="XM_056639234.1"/>
</dbReference>
<dbReference type="GO" id="GO:0005375">
    <property type="term" value="F:copper ion transmembrane transporter activity"/>
    <property type="evidence" value="ECO:0007669"/>
    <property type="project" value="UniProtKB-UniRule"/>
</dbReference>
<keyword evidence="4" id="KW-0186">Copper</keyword>
<evidence type="ECO:0000256" key="4">
    <source>
        <dbReference type="RuleBase" id="RU367022"/>
    </source>
</evidence>
<evidence type="ECO:0000256" key="5">
    <source>
        <dbReference type="SAM" id="MobiDB-lite"/>
    </source>
</evidence>
<keyword evidence="4" id="KW-0813">Transport</keyword>
<feature type="transmembrane region" description="Helical" evidence="4">
    <location>
        <begin position="47"/>
        <end position="66"/>
    </location>
</feature>
<evidence type="ECO:0000256" key="2">
    <source>
        <dbReference type="ARBA" id="ARBA00022989"/>
    </source>
</evidence>
<feature type="region of interest" description="Disordered" evidence="5">
    <location>
        <begin position="1"/>
        <end position="20"/>
    </location>
</feature>
<dbReference type="EMBL" id="JAPQKT010000001">
    <property type="protein sequence ID" value="KAJ5241987.1"/>
    <property type="molecule type" value="Genomic_DNA"/>
</dbReference>
<organism evidence="6 7">
    <name type="scientific">Penicillium citrinum</name>
    <dbReference type="NCBI Taxonomy" id="5077"/>
    <lineage>
        <taxon>Eukaryota</taxon>
        <taxon>Fungi</taxon>
        <taxon>Dikarya</taxon>
        <taxon>Ascomycota</taxon>
        <taxon>Pezizomycotina</taxon>
        <taxon>Eurotiomycetes</taxon>
        <taxon>Eurotiomycetidae</taxon>
        <taxon>Eurotiales</taxon>
        <taxon>Aspergillaceae</taxon>
        <taxon>Penicillium</taxon>
    </lineage>
</organism>
<protein>
    <recommendedName>
        <fullName evidence="4">Copper transport protein</fullName>
    </recommendedName>
</protein>
<comment type="similarity">
    <text evidence="4">Belongs to the copper transporter (Ctr) (TC 1.A.56) family. SLC31A subfamily.</text>
</comment>
<sequence>MGMDSIDGMAMSASSGSSSSMSMPVVFSDSHTTPLFSNAWKPSSPSTYAGTCIFLVVLAIIYRGLLAFKAVMERRWHAAHLCGRYVAVTGKNHESGCTESIPDAKIGTLVDAQGVEEDIQIVRSVDDGPMPWRFSVDLPRAGLLIIILGISYLLMLAVMTQNIGYFCSVLAGAFLGELGVGRYIHLNDHAH</sequence>
<keyword evidence="7" id="KW-1185">Reference proteome</keyword>
<keyword evidence="4" id="KW-0406">Ion transport</keyword>
<keyword evidence="3 4" id="KW-0472">Membrane</keyword>
<dbReference type="PANTHER" id="PTHR12483">
    <property type="entry name" value="SOLUTE CARRIER FAMILY 31 COPPER TRANSPORTERS"/>
    <property type="match status" value="1"/>
</dbReference>
<reference evidence="6" key="2">
    <citation type="journal article" date="2023" name="IMA Fungus">
        <title>Comparative genomic study of the Penicillium genus elucidates a diverse pangenome and 15 lateral gene transfer events.</title>
        <authorList>
            <person name="Petersen C."/>
            <person name="Sorensen T."/>
            <person name="Nielsen M.R."/>
            <person name="Sondergaard T.E."/>
            <person name="Sorensen J.L."/>
            <person name="Fitzpatrick D.A."/>
            <person name="Frisvad J.C."/>
            <person name="Nielsen K.L."/>
        </authorList>
    </citation>
    <scope>NUCLEOTIDE SEQUENCE</scope>
    <source>
        <strain evidence="6">IBT 23319</strain>
    </source>
</reference>
<dbReference type="InterPro" id="IPR007274">
    <property type="entry name" value="Cop_transporter"/>
</dbReference>
<dbReference type="Proteomes" id="UP001147733">
    <property type="component" value="Unassembled WGS sequence"/>
</dbReference>
<feature type="transmembrane region" description="Helical" evidence="4">
    <location>
        <begin position="138"/>
        <end position="157"/>
    </location>
</feature>
<dbReference type="GO" id="GO:0005886">
    <property type="term" value="C:plasma membrane"/>
    <property type="evidence" value="ECO:0007669"/>
    <property type="project" value="TreeGrafter"/>
</dbReference>
<reference evidence="6" key="1">
    <citation type="submission" date="2022-11" db="EMBL/GenBank/DDBJ databases">
        <authorList>
            <person name="Petersen C."/>
        </authorList>
    </citation>
    <scope>NUCLEOTIDE SEQUENCE</scope>
    <source>
        <strain evidence="6">IBT 23319</strain>
    </source>
</reference>
<keyword evidence="1 4" id="KW-0812">Transmembrane</keyword>
<evidence type="ECO:0000313" key="7">
    <source>
        <dbReference type="Proteomes" id="UP001147733"/>
    </source>
</evidence>
<dbReference type="Pfam" id="PF04145">
    <property type="entry name" value="Ctr"/>
    <property type="match status" value="1"/>
</dbReference>
<evidence type="ECO:0000256" key="1">
    <source>
        <dbReference type="ARBA" id="ARBA00022692"/>
    </source>
</evidence>
<name>A0A9W9TUK4_PENCI</name>